<evidence type="ECO:0000256" key="4">
    <source>
        <dbReference type="ARBA" id="ARBA00022692"/>
    </source>
</evidence>
<sequence length="310" mass="34243">MTLTGALRHRNFTLRGCLGPSNPLQSFFRRFCQWMDLLDPVNVFVSIGSIEKSRQLLFTTKDAPKHYLDNQGIKDAWNKSLGFPACDSTHGSSGFLYGYTTAFNITNGNTSYSHGPVERTLLGAGVFVSSTFFGVGHSLSLKEVRAGTLNRNLRAELLAILHSFTSDPGTHPQLMKLAQVGGINVFASRSFENHRGIEVMDKEGHAVGYSRKAGRKAIKETAKSRTLLFGTSALAPELFIQIFKRDTVLPTNSAVISDPANEFYILYNGTDGASVIQHVSTNWTGIQCSQLEEKIQSSTEEKELFYYRGV</sequence>
<dbReference type="InterPro" id="IPR004686">
    <property type="entry name" value="Mtc"/>
</dbReference>
<keyword evidence="5" id="KW-0029">Amino-acid transport</keyword>
<comment type="subcellular location">
    <subcellularLocation>
        <location evidence="1">Mitochondrion membrane</location>
        <topology evidence="1">Multi-pass membrane protein</topology>
    </subcellularLocation>
</comment>
<reference evidence="9 10" key="1">
    <citation type="submission" date="2024-08" db="EMBL/GenBank/DDBJ databases">
        <title>The draft genome of Apodemus speciosus.</title>
        <authorList>
            <person name="Nabeshima K."/>
            <person name="Suzuki S."/>
            <person name="Onuma M."/>
        </authorList>
    </citation>
    <scope>NUCLEOTIDE SEQUENCE [LARGE SCALE GENOMIC DNA]</scope>
    <source>
        <strain evidence="9">IB14-021</strain>
    </source>
</reference>
<organism evidence="9 10">
    <name type="scientific">Apodemus speciosus</name>
    <name type="common">Large Japanese field mouse</name>
    <dbReference type="NCBI Taxonomy" id="105296"/>
    <lineage>
        <taxon>Eukaryota</taxon>
        <taxon>Metazoa</taxon>
        <taxon>Chordata</taxon>
        <taxon>Craniata</taxon>
        <taxon>Vertebrata</taxon>
        <taxon>Euteleostomi</taxon>
        <taxon>Mammalia</taxon>
        <taxon>Eutheria</taxon>
        <taxon>Euarchontoglires</taxon>
        <taxon>Glires</taxon>
        <taxon>Rodentia</taxon>
        <taxon>Myomorpha</taxon>
        <taxon>Muroidea</taxon>
        <taxon>Muridae</taxon>
        <taxon>Murinae</taxon>
        <taxon>Apodemus</taxon>
    </lineage>
</organism>
<evidence type="ECO:0000256" key="1">
    <source>
        <dbReference type="ARBA" id="ARBA00004225"/>
    </source>
</evidence>
<name>A0ABQ0FTM1_APOSI</name>
<evidence type="ECO:0000256" key="7">
    <source>
        <dbReference type="ARBA" id="ARBA00023128"/>
    </source>
</evidence>
<comment type="caution">
    <text evidence="9">The sequence shown here is derived from an EMBL/GenBank/DDBJ whole genome shotgun (WGS) entry which is preliminary data.</text>
</comment>
<evidence type="ECO:0000256" key="3">
    <source>
        <dbReference type="ARBA" id="ARBA00022448"/>
    </source>
</evidence>
<keyword evidence="8" id="KW-0472">Membrane</keyword>
<keyword evidence="3" id="KW-0813">Transport</keyword>
<keyword evidence="10" id="KW-1185">Reference proteome</keyword>
<keyword evidence="6" id="KW-1133">Transmembrane helix</keyword>
<dbReference type="PANTHER" id="PTHR11153">
    <property type="entry name" value="SIDEROFLEXIN"/>
    <property type="match status" value="1"/>
</dbReference>
<keyword evidence="7" id="KW-0496">Mitochondrion</keyword>
<comment type="similarity">
    <text evidence="2">Belongs to the sideroflexin family.</text>
</comment>
<evidence type="ECO:0000256" key="6">
    <source>
        <dbReference type="ARBA" id="ARBA00022989"/>
    </source>
</evidence>
<gene>
    <name evidence="9" type="ORF">APTSU1_001782700</name>
</gene>
<protein>
    <submittedName>
        <fullName evidence="9">Sideroflexin-4</fullName>
    </submittedName>
</protein>
<dbReference type="Pfam" id="PF03820">
    <property type="entry name" value="SFXNs"/>
    <property type="match status" value="1"/>
</dbReference>
<proteinExistence type="inferred from homology"/>
<evidence type="ECO:0000313" key="9">
    <source>
        <dbReference type="EMBL" id="GAB1302588.1"/>
    </source>
</evidence>
<accession>A0ABQ0FTM1</accession>
<dbReference type="PANTHER" id="PTHR11153:SF3">
    <property type="entry name" value="SIDEROFLEXIN-4"/>
    <property type="match status" value="1"/>
</dbReference>
<keyword evidence="4" id="KW-0812">Transmembrane</keyword>
<evidence type="ECO:0000256" key="8">
    <source>
        <dbReference type="ARBA" id="ARBA00023136"/>
    </source>
</evidence>
<evidence type="ECO:0000313" key="10">
    <source>
        <dbReference type="Proteomes" id="UP001623349"/>
    </source>
</evidence>
<dbReference type="Proteomes" id="UP001623349">
    <property type="component" value="Unassembled WGS sequence"/>
</dbReference>
<dbReference type="EMBL" id="BAAFST010000019">
    <property type="protein sequence ID" value="GAB1302588.1"/>
    <property type="molecule type" value="Genomic_DNA"/>
</dbReference>
<evidence type="ECO:0000256" key="5">
    <source>
        <dbReference type="ARBA" id="ARBA00022970"/>
    </source>
</evidence>
<evidence type="ECO:0000256" key="2">
    <source>
        <dbReference type="ARBA" id="ARBA00005974"/>
    </source>
</evidence>